<dbReference type="SUPFAM" id="SSF53474">
    <property type="entry name" value="alpha/beta-Hydrolases"/>
    <property type="match status" value="1"/>
</dbReference>
<feature type="transmembrane region" description="Helical" evidence="1">
    <location>
        <begin position="414"/>
        <end position="444"/>
    </location>
</feature>
<dbReference type="EMBL" id="AP026798">
    <property type="protein sequence ID" value="BDR53318.1"/>
    <property type="molecule type" value="Genomic_DNA"/>
</dbReference>
<feature type="transmembrane region" description="Helical" evidence="1">
    <location>
        <begin position="526"/>
        <end position="548"/>
    </location>
</feature>
<feature type="transmembrane region" description="Helical" evidence="1">
    <location>
        <begin position="364"/>
        <end position="393"/>
    </location>
</feature>
<sequence length="550" mass="59908">MASLPVFIILMGILVSVSHLTAVPWKYEPVDQNFATLAADTAVTYDNPQQLPLERVGTYRVAQRYTWIEARRAATGEVQRIHTLVREPLGAPGRRAAVVFMHGAGYGTCDNSFGDVATNMASAGFVTAVIDKPVWSTSDINRDYPASAVAYDQVINYLRVQPSVDPAKVGIYATSESTWISAYLLRDDPRIAFQILLSPMVYTPRHAMGFFVAQDFAIAGANPGYQSVVRRLFSVDGTLFGLGNFDIDTQFKQAYAVPTFVAYGTKDVMTAQVEGVQKILDMAHQANNWNVTVRSYAVSNHVLRLGDEANAGTPLADHYQEDLVDWAQGQVRGLKQATQRVAGSTIHQSIAVPSDLYGRRKLTVYMVIIHLAAFVLLLLSAVLALLAAGLKVFRLLKRDKRPVFGFSHGFGGTLAGIAGSTLAAFLLFAAGLGQVIIALVKLGWGGVPDPAGVSDWSWPVIQVVCALVVWAWSRVLVRMYEVATLKGVGKIPSQIKGKKLSGAAIARQLKANDPQPVLASTRFGHIFFGLTALAMFCLLLFFAFWGLFIY</sequence>
<keyword evidence="1" id="KW-1133">Transmembrane helix</keyword>
<keyword evidence="1" id="KW-0812">Transmembrane</keyword>
<accession>A0ABM8B977</accession>
<keyword evidence="1" id="KW-0472">Membrane</keyword>
<name>A0ABM8B977_9BIFI</name>
<dbReference type="InterPro" id="IPR029058">
    <property type="entry name" value="AB_hydrolase_fold"/>
</dbReference>
<feature type="transmembrane region" description="Helical" evidence="1">
    <location>
        <begin position="456"/>
        <end position="477"/>
    </location>
</feature>
<dbReference type="Proteomes" id="UP001321766">
    <property type="component" value="Chromosome"/>
</dbReference>
<proteinExistence type="predicted"/>
<dbReference type="Gene3D" id="3.40.50.1820">
    <property type="entry name" value="alpha/beta hydrolase"/>
    <property type="match status" value="1"/>
</dbReference>
<evidence type="ECO:0000256" key="1">
    <source>
        <dbReference type="SAM" id="Phobius"/>
    </source>
</evidence>
<reference evidence="2 3" key="1">
    <citation type="journal article" date="2023" name="Microbiol. Spectr.">
        <title>Symbiosis of Carpenter Bees with Uncharacterized Lactic Acid Bacteria Showing NAD Auxotrophy.</title>
        <authorList>
            <person name="Kawasaki S."/>
            <person name="Ozawa K."/>
            <person name="Mori T."/>
            <person name="Yamamoto A."/>
            <person name="Ito M."/>
            <person name="Ohkuma M."/>
            <person name="Sakamoto M."/>
            <person name="Matsutani M."/>
        </authorList>
    </citation>
    <scope>NUCLEOTIDE SEQUENCE [LARGE SCALE GENOMIC DNA]</scope>
    <source>
        <strain evidence="2 3">Kim37-2</strain>
    </source>
</reference>
<evidence type="ECO:0000313" key="3">
    <source>
        <dbReference type="Proteomes" id="UP001321766"/>
    </source>
</evidence>
<gene>
    <name evidence="2" type="ORF">KIM372_12250</name>
</gene>
<organism evidence="2 3">
    <name type="scientific">Bombiscardovia nodaiensis</name>
    <dbReference type="NCBI Taxonomy" id="2932181"/>
    <lineage>
        <taxon>Bacteria</taxon>
        <taxon>Bacillati</taxon>
        <taxon>Actinomycetota</taxon>
        <taxon>Actinomycetes</taxon>
        <taxon>Bifidobacteriales</taxon>
        <taxon>Bifidobacteriaceae</taxon>
        <taxon>Bombiscardovia</taxon>
    </lineage>
</organism>
<evidence type="ECO:0000313" key="2">
    <source>
        <dbReference type="EMBL" id="BDR53318.1"/>
    </source>
</evidence>
<keyword evidence="3" id="KW-1185">Reference proteome</keyword>
<protein>
    <submittedName>
        <fullName evidence="2">Esterase</fullName>
    </submittedName>
</protein>